<evidence type="ECO:0000313" key="1">
    <source>
        <dbReference type="EMBL" id="CAK9261506.1"/>
    </source>
</evidence>
<evidence type="ECO:0000313" key="2">
    <source>
        <dbReference type="Proteomes" id="UP001497444"/>
    </source>
</evidence>
<reference evidence="1" key="1">
    <citation type="submission" date="2024-02" db="EMBL/GenBank/DDBJ databases">
        <authorList>
            <consortium name="ELIXIR-Norway"/>
            <consortium name="Elixir Norway"/>
        </authorList>
    </citation>
    <scope>NUCLEOTIDE SEQUENCE</scope>
</reference>
<dbReference type="Gene3D" id="3.50.50.60">
    <property type="entry name" value="FAD/NAD(P)-binding domain"/>
    <property type="match status" value="1"/>
</dbReference>
<accession>A0ABP0W6F2</accession>
<organism evidence="1 2">
    <name type="scientific">Sphagnum jensenii</name>
    <dbReference type="NCBI Taxonomy" id="128206"/>
    <lineage>
        <taxon>Eukaryota</taxon>
        <taxon>Viridiplantae</taxon>
        <taxon>Streptophyta</taxon>
        <taxon>Embryophyta</taxon>
        <taxon>Bryophyta</taxon>
        <taxon>Sphagnophytina</taxon>
        <taxon>Sphagnopsida</taxon>
        <taxon>Sphagnales</taxon>
        <taxon>Sphagnaceae</taxon>
        <taxon>Sphagnum</taxon>
    </lineage>
</organism>
<gene>
    <name evidence="1" type="ORF">CSSPJE1EN1_LOCUS6984</name>
</gene>
<keyword evidence="2" id="KW-1185">Reference proteome</keyword>
<name>A0ABP0W6F2_9BRYO</name>
<dbReference type="InterPro" id="IPR036188">
    <property type="entry name" value="FAD/NAD-bd_sf"/>
</dbReference>
<sequence length="109" mass="12154">MEEEEDEEDVVRGGHHAAKRARKNKSVIAVFDDAARTCILEGPVPKEILVYASVFSAEFETRRIIHLIGVYKKILASAKVKMCEGEHKVFNAHTVELTTPDGEVKQFSG</sequence>
<dbReference type="EMBL" id="OZ020109">
    <property type="protein sequence ID" value="CAK9261506.1"/>
    <property type="molecule type" value="Genomic_DNA"/>
</dbReference>
<proteinExistence type="predicted"/>
<dbReference type="Proteomes" id="UP001497444">
    <property type="component" value="Chromosome 14"/>
</dbReference>
<protein>
    <submittedName>
        <fullName evidence="1">Uncharacterized protein</fullName>
    </submittedName>
</protein>